<dbReference type="Pfam" id="PF12146">
    <property type="entry name" value="Hydrolase_4"/>
    <property type="match status" value="1"/>
</dbReference>
<organism evidence="2 3">
    <name type="scientific">Brassica cretica</name>
    <name type="common">Mustard</name>
    <dbReference type="NCBI Taxonomy" id="69181"/>
    <lineage>
        <taxon>Eukaryota</taxon>
        <taxon>Viridiplantae</taxon>
        <taxon>Streptophyta</taxon>
        <taxon>Embryophyta</taxon>
        <taxon>Tracheophyta</taxon>
        <taxon>Spermatophyta</taxon>
        <taxon>Magnoliopsida</taxon>
        <taxon>eudicotyledons</taxon>
        <taxon>Gunneridae</taxon>
        <taxon>Pentapetalae</taxon>
        <taxon>rosids</taxon>
        <taxon>malvids</taxon>
        <taxon>Brassicales</taxon>
        <taxon>Brassicaceae</taxon>
        <taxon>Brassiceae</taxon>
        <taxon>Brassica</taxon>
    </lineage>
</organism>
<dbReference type="PANTHER" id="PTHR12277">
    <property type="entry name" value="ALPHA/BETA HYDROLASE DOMAIN-CONTAINING PROTEIN"/>
    <property type="match status" value="1"/>
</dbReference>
<sequence>MGTATSTMAAKLAFFPPNPPSYTVVTDESTGKMRISAEMMRHRRDEEIEVVKIMTRRGNEIVGMYIKHPTAKLTVLYSHGNATDIGQMFIIYNELSHHLNVNLMGYDYSGYGRSSGKPSEQETYADIEAAYNWLRETCGTKDERIILYGQSVGSGPSLELASRLPRLRALVLHSPFLSGLRVMYHVKHSFWFDIFKNIEKIQLVDCPVLVIHQYQKQQGQTPAILRRSCSFGTHDPQRPTFHIARRSSFHVDRHPTFIVNRSTSLEID</sequence>
<proteinExistence type="predicted"/>
<evidence type="ECO:0000313" key="2">
    <source>
        <dbReference type="EMBL" id="KAF2556306.1"/>
    </source>
</evidence>
<dbReference type="InterPro" id="IPR029058">
    <property type="entry name" value="AB_hydrolase_fold"/>
</dbReference>
<comment type="caution">
    <text evidence="2">The sequence shown here is derived from an EMBL/GenBank/DDBJ whole genome shotgun (WGS) entry which is preliminary data.</text>
</comment>
<protein>
    <recommendedName>
        <fullName evidence="1">Serine aminopeptidase S33 domain-containing protein</fullName>
    </recommendedName>
</protein>
<name>A0A8S9HIG5_BRACR</name>
<gene>
    <name evidence="2" type="ORF">F2Q68_00013321</name>
</gene>
<evidence type="ECO:0000259" key="1">
    <source>
        <dbReference type="Pfam" id="PF12146"/>
    </source>
</evidence>
<dbReference type="AlphaFoldDB" id="A0A8S9HIG5"/>
<dbReference type="Gene3D" id="3.40.50.1820">
    <property type="entry name" value="alpha/beta hydrolase"/>
    <property type="match status" value="1"/>
</dbReference>
<evidence type="ECO:0000313" key="3">
    <source>
        <dbReference type="Proteomes" id="UP000712281"/>
    </source>
</evidence>
<dbReference type="PANTHER" id="PTHR12277:SF134">
    <property type="entry name" value="ALPHA_BETA-HYDROLASES SUPERFAMILY PROTEIN"/>
    <property type="match status" value="1"/>
</dbReference>
<dbReference type="EMBL" id="QGKW02001940">
    <property type="protein sequence ID" value="KAF2556306.1"/>
    <property type="molecule type" value="Genomic_DNA"/>
</dbReference>
<dbReference type="Proteomes" id="UP000712281">
    <property type="component" value="Unassembled WGS sequence"/>
</dbReference>
<dbReference type="InterPro" id="IPR022742">
    <property type="entry name" value="Hydrolase_4"/>
</dbReference>
<reference evidence="2" key="1">
    <citation type="submission" date="2019-12" db="EMBL/GenBank/DDBJ databases">
        <title>Genome sequencing and annotation of Brassica cretica.</title>
        <authorList>
            <person name="Studholme D.J."/>
            <person name="Sarris P.F."/>
        </authorList>
    </citation>
    <scope>NUCLEOTIDE SEQUENCE</scope>
    <source>
        <strain evidence="2">PFS-001/15</strain>
        <tissue evidence="2">Leaf</tissue>
    </source>
</reference>
<dbReference type="SUPFAM" id="SSF53474">
    <property type="entry name" value="alpha/beta-Hydrolases"/>
    <property type="match status" value="1"/>
</dbReference>
<feature type="domain" description="Serine aminopeptidase S33" evidence="1">
    <location>
        <begin position="71"/>
        <end position="179"/>
    </location>
</feature>
<accession>A0A8S9HIG5</accession>